<feature type="compositionally biased region" description="Polar residues" evidence="1">
    <location>
        <begin position="211"/>
        <end position="226"/>
    </location>
</feature>
<dbReference type="Proteomes" id="UP000247515">
    <property type="component" value="Unassembled WGS sequence"/>
</dbReference>
<organism evidence="3 4">
    <name type="scientific">Paraburkholderia tropica</name>
    <dbReference type="NCBI Taxonomy" id="92647"/>
    <lineage>
        <taxon>Bacteria</taxon>
        <taxon>Pseudomonadati</taxon>
        <taxon>Pseudomonadota</taxon>
        <taxon>Betaproteobacteria</taxon>
        <taxon>Burkholderiales</taxon>
        <taxon>Burkholderiaceae</taxon>
        <taxon>Paraburkholderia</taxon>
    </lineage>
</organism>
<keyword evidence="2" id="KW-0812">Transmembrane</keyword>
<sequence>MEIDLREIQALHARYAREPVVIDLEAQVRARPAPLLLGHDPTVSTSALRRMWKARASVGRGALMTVGGTFICAAIGMGAAKLYGSIGHPTRAAAQTQTTVAATATSPASYPATSTSVSASALTASDFDQTAGRSGALAALDPAALMRQSPPAPATGQIAAPAAPDNYMQRAAASPIRQARVQQADVPDPHAPSDQPAPAAVREEQQPAKPQPSTQTAAAVNQATSQPEASAPMTAAAHASRHAPRRRLAPTHEAPPANADAKPTEAKPAAARGGDVQLF</sequence>
<evidence type="ECO:0000313" key="4">
    <source>
        <dbReference type="Proteomes" id="UP000247515"/>
    </source>
</evidence>
<proteinExistence type="predicted"/>
<keyword evidence="4" id="KW-1185">Reference proteome</keyword>
<keyword evidence="2" id="KW-1133">Transmembrane helix</keyword>
<reference evidence="3 4" key="1">
    <citation type="submission" date="2018-05" db="EMBL/GenBank/DDBJ databases">
        <title>Genomic Encyclopedia of Type Strains, Phase IV (KMG-V): Genome sequencing to study the core and pangenomes of soil and plant-associated prokaryotes.</title>
        <authorList>
            <person name="Whitman W."/>
        </authorList>
    </citation>
    <scope>NUCLEOTIDE SEQUENCE [LARGE SCALE GENOMIC DNA]</scope>
    <source>
        <strain evidence="3 4">SIr-6563</strain>
    </source>
</reference>
<protein>
    <submittedName>
        <fullName evidence="3">Uncharacterized protein</fullName>
    </submittedName>
</protein>
<feature type="transmembrane region" description="Helical" evidence="2">
    <location>
        <begin position="58"/>
        <end position="80"/>
    </location>
</feature>
<feature type="compositionally biased region" description="Low complexity" evidence="1">
    <location>
        <begin position="227"/>
        <end position="238"/>
    </location>
</feature>
<gene>
    <name evidence="3" type="ORF">C7400_14432</name>
</gene>
<name>A0ABX5MES1_9BURK</name>
<feature type="compositionally biased region" description="Basic residues" evidence="1">
    <location>
        <begin position="239"/>
        <end position="249"/>
    </location>
</feature>
<keyword evidence="2" id="KW-0472">Membrane</keyword>
<evidence type="ECO:0000313" key="3">
    <source>
        <dbReference type="EMBL" id="PXX05066.1"/>
    </source>
</evidence>
<comment type="caution">
    <text evidence="3">The sequence shown here is derived from an EMBL/GenBank/DDBJ whole genome shotgun (WGS) entry which is preliminary data.</text>
</comment>
<accession>A0ABX5MES1</accession>
<evidence type="ECO:0000256" key="2">
    <source>
        <dbReference type="SAM" id="Phobius"/>
    </source>
</evidence>
<evidence type="ECO:0000256" key="1">
    <source>
        <dbReference type="SAM" id="MobiDB-lite"/>
    </source>
</evidence>
<feature type="region of interest" description="Disordered" evidence="1">
    <location>
        <begin position="173"/>
        <end position="279"/>
    </location>
</feature>
<dbReference type="EMBL" id="QJJV01000044">
    <property type="protein sequence ID" value="PXX05066.1"/>
    <property type="molecule type" value="Genomic_DNA"/>
</dbReference>